<evidence type="ECO:0000256" key="2">
    <source>
        <dbReference type="PROSITE-ProRule" id="PRU00335"/>
    </source>
</evidence>
<reference evidence="4 5" key="1">
    <citation type="submission" date="2023-03" db="EMBL/GenBank/DDBJ databases">
        <title>Isolation and description of six Streptomyces strains from soil environments, able to metabolize different microbial glucans.</title>
        <authorList>
            <person name="Widen T."/>
            <person name="Larsbrink J."/>
        </authorList>
    </citation>
    <scope>NUCLEOTIDE SEQUENCE [LARGE SCALE GENOMIC DNA]</scope>
    <source>
        <strain evidence="4 5">Mut1</strain>
    </source>
</reference>
<evidence type="ECO:0000259" key="3">
    <source>
        <dbReference type="PROSITE" id="PS50977"/>
    </source>
</evidence>
<evidence type="ECO:0000313" key="4">
    <source>
        <dbReference type="EMBL" id="WLQ33491.1"/>
    </source>
</evidence>
<dbReference type="PRINTS" id="PR00455">
    <property type="entry name" value="HTHTETR"/>
</dbReference>
<dbReference type="Gene3D" id="1.10.357.10">
    <property type="entry name" value="Tetracycline Repressor, domain 2"/>
    <property type="match status" value="1"/>
</dbReference>
<dbReference type="PANTHER" id="PTHR30055">
    <property type="entry name" value="HTH-TYPE TRANSCRIPTIONAL REGULATOR RUTR"/>
    <property type="match status" value="1"/>
</dbReference>
<protein>
    <submittedName>
        <fullName evidence="4">TetR/AcrR family transcriptional regulator</fullName>
    </submittedName>
</protein>
<dbReference type="SUPFAM" id="SSF48498">
    <property type="entry name" value="Tetracyclin repressor-like, C-terminal domain"/>
    <property type="match status" value="1"/>
</dbReference>
<sequence>METDHPAPARDNRQRIIAAATRLLAEEGREAVSTRAVSAAAGVQAPTIYRLFGDKQGLLDAVAAHGFASHVGEKATLELTGDPVQDLRTGWDFNTEFGLANPALYTLMYAQPGPGTPSPAATAALEILATHIHRIAEAGRLRIDETRATHLVHAVGGGTTLSLIATPEDHRDMSVSHLAREAVIAAITTEAPATPASGPAAAAVALHALLPRTGALTSGERALLAELLDRISAAPEAGT</sequence>
<feature type="domain" description="HTH tetR-type" evidence="3">
    <location>
        <begin position="10"/>
        <end position="70"/>
    </location>
</feature>
<dbReference type="PANTHER" id="PTHR30055:SF223">
    <property type="entry name" value="HTH-TYPE TRANSCRIPTIONAL REGULATOR UIDR"/>
    <property type="match status" value="1"/>
</dbReference>
<dbReference type="RefSeq" id="WP_306053207.1">
    <property type="nucleotide sequence ID" value="NZ_CP120997.1"/>
</dbReference>
<dbReference type="PROSITE" id="PS50977">
    <property type="entry name" value="HTH_TETR_2"/>
    <property type="match status" value="1"/>
</dbReference>
<proteinExistence type="predicted"/>
<dbReference type="InterPro" id="IPR050109">
    <property type="entry name" value="HTH-type_TetR-like_transc_reg"/>
</dbReference>
<evidence type="ECO:0000313" key="5">
    <source>
        <dbReference type="Proteomes" id="UP001239522"/>
    </source>
</evidence>
<dbReference type="Pfam" id="PF00440">
    <property type="entry name" value="TetR_N"/>
    <property type="match status" value="1"/>
</dbReference>
<dbReference type="InterPro" id="IPR036271">
    <property type="entry name" value="Tet_transcr_reg_TetR-rel_C_sf"/>
</dbReference>
<evidence type="ECO:0000256" key="1">
    <source>
        <dbReference type="ARBA" id="ARBA00023125"/>
    </source>
</evidence>
<keyword evidence="5" id="KW-1185">Reference proteome</keyword>
<name>A0ABY9HGR5_9ACTN</name>
<organism evidence="4 5">
    <name type="scientific">Streptomyces castrisilvae</name>
    <dbReference type="NCBI Taxonomy" id="3033811"/>
    <lineage>
        <taxon>Bacteria</taxon>
        <taxon>Bacillati</taxon>
        <taxon>Actinomycetota</taxon>
        <taxon>Actinomycetes</taxon>
        <taxon>Kitasatosporales</taxon>
        <taxon>Streptomycetaceae</taxon>
        <taxon>Streptomyces</taxon>
    </lineage>
</organism>
<gene>
    <name evidence="4" type="ORF">P8A18_08500</name>
</gene>
<accession>A0ABY9HGR5</accession>
<feature type="DNA-binding region" description="H-T-H motif" evidence="2">
    <location>
        <begin position="33"/>
        <end position="52"/>
    </location>
</feature>
<dbReference type="InterPro" id="IPR009057">
    <property type="entry name" value="Homeodomain-like_sf"/>
</dbReference>
<dbReference type="EMBL" id="CP120997">
    <property type="protein sequence ID" value="WLQ33491.1"/>
    <property type="molecule type" value="Genomic_DNA"/>
</dbReference>
<keyword evidence="1 2" id="KW-0238">DNA-binding</keyword>
<dbReference type="InterPro" id="IPR001647">
    <property type="entry name" value="HTH_TetR"/>
</dbReference>
<dbReference type="SUPFAM" id="SSF46689">
    <property type="entry name" value="Homeodomain-like"/>
    <property type="match status" value="1"/>
</dbReference>
<dbReference type="Proteomes" id="UP001239522">
    <property type="component" value="Chromosome"/>
</dbReference>